<evidence type="ECO:0000256" key="3">
    <source>
        <dbReference type="ARBA" id="ARBA00009381"/>
    </source>
</evidence>
<evidence type="ECO:0000256" key="4">
    <source>
        <dbReference type="ARBA" id="ARBA00022679"/>
    </source>
</evidence>
<organism evidence="12 13">
    <name type="scientific">Halopseudomonas laoshanensis</name>
    <dbReference type="NCBI Taxonomy" id="2268758"/>
    <lineage>
        <taxon>Bacteria</taxon>
        <taxon>Pseudomonadati</taxon>
        <taxon>Pseudomonadota</taxon>
        <taxon>Gammaproteobacteria</taxon>
        <taxon>Pseudomonadales</taxon>
        <taxon>Pseudomonadaceae</taxon>
        <taxon>Halopseudomonas</taxon>
    </lineage>
</organism>
<feature type="active site" description="Nucleophile" evidence="9">
    <location>
        <position position="403"/>
    </location>
</feature>
<evidence type="ECO:0000256" key="1">
    <source>
        <dbReference type="ARBA" id="ARBA00001049"/>
    </source>
</evidence>
<dbReference type="PRINTS" id="PR01210">
    <property type="entry name" value="GGTRANSPTASE"/>
</dbReference>
<evidence type="ECO:0000256" key="11">
    <source>
        <dbReference type="RuleBase" id="RU368036"/>
    </source>
</evidence>
<comment type="PTM">
    <text evidence="11">Cleaved by autocatalysis into a large and a small subunit.</text>
</comment>
<dbReference type="InterPro" id="IPR043137">
    <property type="entry name" value="GGT_ssub_C"/>
</dbReference>
<dbReference type="NCBIfam" id="TIGR00066">
    <property type="entry name" value="g_glut_trans"/>
    <property type="match status" value="1"/>
</dbReference>
<dbReference type="PANTHER" id="PTHR43199">
    <property type="entry name" value="GLUTATHIONE HYDROLASE"/>
    <property type="match status" value="1"/>
</dbReference>
<dbReference type="RefSeq" id="WP_149334141.1">
    <property type="nucleotide sequence ID" value="NZ_QOVF01000008.1"/>
</dbReference>
<evidence type="ECO:0000313" key="12">
    <source>
        <dbReference type="EMBL" id="KAA0691286.1"/>
    </source>
</evidence>
<evidence type="ECO:0000256" key="6">
    <source>
        <dbReference type="ARBA" id="ARBA00023145"/>
    </source>
</evidence>
<comment type="caution">
    <text evidence="12">The sequence shown here is derived from an EMBL/GenBank/DDBJ whole genome shotgun (WGS) entry which is preliminary data.</text>
</comment>
<feature type="binding site" evidence="10">
    <location>
        <position position="490"/>
    </location>
    <ligand>
        <name>L-glutamate</name>
        <dbReference type="ChEBI" id="CHEBI:29985"/>
    </ligand>
</feature>
<evidence type="ECO:0000256" key="2">
    <source>
        <dbReference type="ARBA" id="ARBA00001089"/>
    </source>
</evidence>
<dbReference type="GO" id="GO:0036374">
    <property type="term" value="F:glutathione hydrolase activity"/>
    <property type="evidence" value="ECO:0007669"/>
    <property type="project" value="UniProtKB-UniRule"/>
</dbReference>
<comment type="pathway">
    <text evidence="11">Sulfur metabolism; glutathione metabolism.</text>
</comment>
<dbReference type="Pfam" id="PF01019">
    <property type="entry name" value="G_glu_transpept"/>
    <property type="match status" value="1"/>
</dbReference>
<evidence type="ECO:0000256" key="7">
    <source>
        <dbReference type="ARBA" id="ARBA00023315"/>
    </source>
</evidence>
<dbReference type="GO" id="GO:0006751">
    <property type="term" value="P:glutathione catabolic process"/>
    <property type="evidence" value="ECO:0007669"/>
    <property type="project" value="UniProtKB-UniRule"/>
</dbReference>
<accession>A0A7V7GNX4</accession>
<dbReference type="GO" id="GO:0006750">
    <property type="term" value="P:glutathione biosynthetic process"/>
    <property type="evidence" value="ECO:0007669"/>
    <property type="project" value="UniProtKB-KW"/>
</dbReference>
<dbReference type="AlphaFoldDB" id="A0A7V7GNX4"/>
<comment type="catalytic activity">
    <reaction evidence="8 11">
        <text>an N-terminal (5-L-glutamyl)-[peptide] + an alpha-amino acid = 5-L-glutamyl amino acid + an N-terminal L-alpha-aminoacyl-[peptide]</text>
        <dbReference type="Rhea" id="RHEA:23904"/>
        <dbReference type="Rhea" id="RHEA-COMP:9780"/>
        <dbReference type="Rhea" id="RHEA-COMP:9795"/>
        <dbReference type="ChEBI" id="CHEBI:77644"/>
        <dbReference type="ChEBI" id="CHEBI:78597"/>
        <dbReference type="ChEBI" id="CHEBI:78599"/>
        <dbReference type="ChEBI" id="CHEBI:78608"/>
        <dbReference type="EC" id="2.3.2.2"/>
    </reaction>
</comment>
<dbReference type="EMBL" id="QOVF01000008">
    <property type="protein sequence ID" value="KAA0691286.1"/>
    <property type="molecule type" value="Genomic_DNA"/>
</dbReference>
<comment type="subunit">
    <text evidence="11">This enzyme consists of two polypeptide chains, which are synthesized in precursor form from a single polypeptide.</text>
</comment>
<keyword evidence="13" id="KW-1185">Reference proteome</keyword>
<dbReference type="UniPathway" id="UPA00204"/>
<dbReference type="GO" id="GO:0103068">
    <property type="term" value="F:leukotriene C4 gamma-glutamyl transferase activity"/>
    <property type="evidence" value="ECO:0007669"/>
    <property type="project" value="UniProtKB-EC"/>
</dbReference>
<dbReference type="Gene3D" id="3.60.20.40">
    <property type="match status" value="1"/>
</dbReference>
<dbReference type="InterPro" id="IPR043138">
    <property type="entry name" value="GGT_lsub"/>
</dbReference>
<dbReference type="SUPFAM" id="SSF56235">
    <property type="entry name" value="N-terminal nucleophile aminohydrolases (Ntn hydrolases)"/>
    <property type="match status" value="1"/>
</dbReference>
<keyword evidence="6 11" id="KW-0865">Zymogen</keyword>
<feature type="binding site" evidence="10">
    <location>
        <position position="117"/>
    </location>
    <ligand>
        <name>L-glutamate</name>
        <dbReference type="ChEBI" id="CHEBI:29985"/>
    </ligand>
</feature>
<dbReference type="Gene3D" id="1.10.246.130">
    <property type="match status" value="1"/>
</dbReference>
<keyword evidence="5 11" id="KW-0378">Hydrolase</keyword>
<dbReference type="Proteomes" id="UP000463138">
    <property type="component" value="Unassembled WGS sequence"/>
</dbReference>
<evidence type="ECO:0000256" key="9">
    <source>
        <dbReference type="PIRSR" id="PIRSR600101-1"/>
    </source>
</evidence>
<comment type="similarity">
    <text evidence="3 11">Belongs to the gamma-glutamyltransferase family.</text>
</comment>
<comment type="catalytic activity">
    <reaction evidence="2 11">
        <text>glutathione + H2O = L-cysteinylglycine + L-glutamate</text>
        <dbReference type="Rhea" id="RHEA:28807"/>
        <dbReference type="ChEBI" id="CHEBI:15377"/>
        <dbReference type="ChEBI" id="CHEBI:29985"/>
        <dbReference type="ChEBI" id="CHEBI:57925"/>
        <dbReference type="ChEBI" id="CHEBI:61694"/>
        <dbReference type="EC" id="3.4.19.13"/>
    </reaction>
</comment>
<keyword evidence="7 11" id="KW-0012">Acyltransferase</keyword>
<protein>
    <recommendedName>
        <fullName evidence="11">Glutathione hydrolase proenzyme</fullName>
        <ecNumber evidence="11">2.3.2.2</ecNumber>
        <ecNumber evidence="11">3.4.19.13</ecNumber>
    </recommendedName>
    <component>
        <recommendedName>
            <fullName evidence="11">Glutathione hydrolase large chain</fullName>
        </recommendedName>
    </component>
    <component>
        <recommendedName>
            <fullName evidence="11">Glutathione hydrolase small chain</fullName>
        </recommendedName>
    </component>
</protein>
<evidence type="ECO:0000313" key="13">
    <source>
        <dbReference type="Proteomes" id="UP000463138"/>
    </source>
</evidence>
<comment type="catalytic activity">
    <reaction evidence="1 11">
        <text>an S-substituted glutathione + H2O = an S-substituted L-cysteinylglycine + L-glutamate</text>
        <dbReference type="Rhea" id="RHEA:59468"/>
        <dbReference type="ChEBI" id="CHEBI:15377"/>
        <dbReference type="ChEBI" id="CHEBI:29985"/>
        <dbReference type="ChEBI" id="CHEBI:90779"/>
        <dbReference type="ChEBI" id="CHEBI:143103"/>
        <dbReference type="EC" id="3.4.19.13"/>
    </reaction>
</comment>
<proteinExistence type="inferred from homology"/>
<evidence type="ECO:0000256" key="5">
    <source>
        <dbReference type="ARBA" id="ARBA00022801"/>
    </source>
</evidence>
<evidence type="ECO:0000256" key="10">
    <source>
        <dbReference type="PIRSR" id="PIRSR600101-2"/>
    </source>
</evidence>
<gene>
    <name evidence="12" type="primary">ggt</name>
    <name evidence="12" type="ORF">DT594_17040</name>
</gene>
<reference evidence="12 13" key="1">
    <citation type="submission" date="2018-07" db="EMBL/GenBank/DDBJ databases">
        <title>Pseudomonas laoshanensis sp. nov., isolated from soil.</title>
        <authorList>
            <person name="Sun J."/>
            <person name="Yu L."/>
            <person name="Wang M."/>
            <person name="Zhang C."/>
        </authorList>
    </citation>
    <scope>NUCLEOTIDE SEQUENCE [LARGE SCALE GENOMIC DNA]</scope>
    <source>
        <strain evidence="12 13">Y22</strain>
    </source>
</reference>
<dbReference type="InterPro" id="IPR029055">
    <property type="entry name" value="Ntn_hydrolases_N"/>
</dbReference>
<sequence>MSIILPPSRLIALTRWAGISLLVLLSACSGSDPATAVRTVQPVAERQAAQMMISAAHPLAVEAGLDILRQGGHAVDAAIAVQMVLGLIESPETGIGGGGFLLLHQAGSAQPVVYDGRETAPAAAKPDRFQFLGTSLPLALAIPSGSSVGVPGLVSMLALAHQEHGRLPWATLLAPAIALAESGLPMPLRLQRQIEADWSLRLFADTRQYYRRQAGVEPPVLRNPALARTLQQLADQGPQAFYRGPIAQQFVQRTNNARWGADDISLEDLAGYTALKRDAVCAPYREWTLCGAPPPSSGGISVLQIMGMLEHFDMSALAPGSPASLHLITEASRLAFADRNTYIGDPDFVRVPVDGLLDAEYLRQRAMLIKPEQALTQVHPGEPGKRVERRDIELAPDADERGTSHFSIVDAQGNLLALTSSNEAPFGSRMLSQGFVLNNQLTDFSFDPQLGDLAHPNAVAGGKRPRSSMAPIVVLDADGEPRLVIGSRGGSRIIGYVVKALVGVLDWNMDVQQAIALPNHLDRGLGLELEAGTALNQQVSALQALGHEVSLVSMTSGLHGIEWVDGQWRGGADPRLDGVALGE</sequence>
<dbReference type="InterPro" id="IPR051792">
    <property type="entry name" value="GGT_bact"/>
</dbReference>
<dbReference type="EC" id="3.4.19.13" evidence="11"/>
<name>A0A7V7GNX4_9GAMM</name>
<feature type="binding site" evidence="10">
    <location>
        <position position="443"/>
    </location>
    <ligand>
        <name>L-glutamate</name>
        <dbReference type="ChEBI" id="CHEBI:29985"/>
    </ligand>
</feature>
<dbReference type="InterPro" id="IPR000101">
    <property type="entry name" value="GGT_peptidase"/>
</dbReference>
<dbReference type="EC" id="2.3.2.2" evidence="11"/>
<dbReference type="OrthoDB" id="5297205at2"/>
<keyword evidence="4 11" id="KW-0808">Transferase</keyword>
<evidence type="ECO:0000256" key="8">
    <source>
        <dbReference type="ARBA" id="ARBA00047417"/>
    </source>
</evidence>
<feature type="binding site" evidence="10">
    <location>
        <begin position="467"/>
        <end position="468"/>
    </location>
    <ligand>
        <name>L-glutamate</name>
        <dbReference type="ChEBI" id="CHEBI:29985"/>
    </ligand>
</feature>
<dbReference type="PANTHER" id="PTHR43199:SF1">
    <property type="entry name" value="GLUTATHIONE HYDROLASE PROENZYME"/>
    <property type="match status" value="1"/>
</dbReference>
<keyword evidence="11" id="KW-0317">Glutathione biosynthesis</keyword>